<reference evidence="1 2" key="2">
    <citation type="submission" date="2020-03" db="EMBL/GenBank/DDBJ databases">
        <authorList>
            <person name="Ichikawa N."/>
            <person name="Kimura A."/>
            <person name="Kitahashi Y."/>
            <person name="Uohara A."/>
        </authorList>
    </citation>
    <scope>NUCLEOTIDE SEQUENCE [LARGE SCALE GENOMIC DNA]</scope>
    <source>
        <strain evidence="1 2">NBRC 108638</strain>
    </source>
</reference>
<reference evidence="1 2" key="1">
    <citation type="submission" date="2020-03" db="EMBL/GenBank/DDBJ databases">
        <title>Whole genome shotgun sequence of Phytohabitans rumicis NBRC 108638.</title>
        <authorList>
            <person name="Komaki H."/>
            <person name="Tamura T."/>
        </authorList>
    </citation>
    <scope>NUCLEOTIDE SEQUENCE [LARGE SCALE GENOMIC DNA]</scope>
    <source>
        <strain evidence="1 2">NBRC 108638</strain>
    </source>
</reference>
<dbReference type="Proteomes" id="UP000482960">
    <property type="component" value="Unassembled WGS sequence"/>
</dbReference>
<name>A0A6V8L760_9ACTN</name>
<protein>
    <submittedName>
        <fullName evidence="1">Uncharacterized protein</fullName>
    </submittedName>
</protein>
<dbReference type="EMBL" id="BLPG01000001">
    <property type="protein sequence ID" value="GFJ90661.1"/>
    <property type="molecule type" value="Genomic_DNA"/>
</dbReference>
<organism evidence="1 2">
    <name type="scientific">Phytohabitans rumicis</name>
    <dbReference type="NCBI Taxonomy" id="1076125"/>
    <lineage>
        <taxon>Bacteria</taxon>
        <taxon>Bacillati</taxon>
        <taxon>Actinomycetota</taxon>
        <taxon>Actinomycetes</taxon>
        <taxon>Micromonosporales</taxon>
        <taxon>Micromonosporaceae</taxon>
    </lineage>
</organism>
<sequence>MTQVVEEEAEVVEFGDKEPRSRRAVLTQALAGVRRDKRLVPVLAGLGRSPSSPR</sequence>
<evidence type="ECO:0000313" key="2">
    <source>
        <dbReference type="Proteomes" id="UP000482960"/>
    </source>
</evidence>
<evidence type="ECO:0000313" key="1">
    <source>
        <dbReference type="EMBL" id="GFJ90661.1"/>
    </source>
</evidence>
<gene>
    <name evidence="1" type="ORF">Prum_043030</name>
</gene>
<comment type="caution">
    <text evidence="1">The sequence shown here is derived from an EMBL/GenBank/DDBJ whole genome shotgun (WGS) entry which is preliminary data.</text>
</comment>
<proteinExistence type="predicted"/>
<keyword evidence="2" id="KW-1185">Reference proteome</keyword>
<dbReference type="AlphaFoldDB" id="A0A6V8L760"/>
<dbReference type="RefSeq" id="WP_173077944.1">
    <property type="nucleotide sequence ID" value="NZ_BLPG01000001.1"/>
</dbReference>
<accession>A0A6V8L760</accession>